<dbReference type="Pfam" id="PF01381">
    <property type="entry name" value="HTH_3"/>
    <property type="match status" value="1"/>
</dbReference>
<evidence type="ECO:0000259" key="1">
    <source>
        <dbReference type="PROSITE" id="PS50943"/>
    </source>
</evidence>
<dbReference type="OrthoDB" id="5446846at2"/>
<protein>
    <submittedName>
        <fullName evidence="2">Helix-turn-helix protein</fullName>
    </submittedName>
</protein>
<accession>A0A2S3UYA0</accession>
<dbReference type="CDD" id="cd00093">
    <property type="entry name" value="HTH_XRE"/>
    <property type="match status" value="1"/>
</dbReference>
<dbReference type="InterPro" id="IPR001387">
    <property type="entry name" value="Cro/C1-type_HTH"/>
</dbReference>
<dbReference type="Gene3D" id="1.10.260.40">
    <property type="entry name" value="lambda repressor-like DNA-binding domains"/>
    <property type="match status" value="1"/>
</dbReference>
<evidence type="ECO:0000313" key="3">
    <source>
        <dbReference type="Proteomes" id="UP000236959"/>
    </source>
</evidence>
<reference evidence="2 3" key="1">
    <citation type="submission" date="2018-01" db="EMBL/GenBank/DDBJ databases">
        <title>Genomic Encyclopedia of Archaeal and Bacterial Type Strains, Phase II (KMG-II): from individual species to whole genera.</title>
        <authorList>
            <person name="Goeker M."/>
        </authorList>
    </citation>
    <scope>NUCLEOTIDE SEQUENCE [LARGE SCALE GENOMIC DNA]</scope>
    <source>
        <strain evidence="2 3">DSM 17023</strain>
    </source>
</reference>
<name>A0A2S3UYA0_9HYPH</name>
<dbReference type="EMBL" id="PPCN01000002">
    <property type="protein sequence ID" value="POF32701.1"/>
    <property type="molecule type" value="Genomic_DNA"/>
</dbReference>
<proteinExistence type="predicted"/>
<organism evidence="2 3">
    <name type="scientific">Roseibium marinum</name>
    <dbReference type="NCBI Taxonomy" id="281252"/>
    <lineage>
        <taxon>Bacteria</taxon>
        <taxon>Pseudomonadati</taxon>
        <taxon>Pseudomonadota</taxon>
        <taxon>Alphaproteobacteria</taxon>
        <taxon>Hyphomicrobiales</taxon>
        <taxon>Stappiaceae</taxon>
        <taxon>Roseibium</taxon>
    </lineage>
</organism>
<dbReference type="GO" id="GO:0003677">
    <property type="term" value="F:DNA binding"/>
    <property type="evidence" value="ECO:0007669"/>
    <property type="project" value="InterPro"/>
</dbReference>
<feature type="domain" description="HTH cro/C1-type" evidence="1">
    <location>
        <begin position="1"/>
        <end position="45"/>
    </location>
</feature>
<keyword evidence="3" id="KW-1185">Reference proteome</keyword>
<sequence>MTPDQLAKTLKISRAALYRAEKGEIRKIEMLTSIADVLGVSLTSLMGVEVEYLSTSISFFERMRQIEEESQQLIGMFSPVSYLLTSDQYDSMLYEALLESISRNRGDKVELRNDIDLLMEILKKRKTSFHLRRPLIASIISLMDIERFLIFGVVGRHDLDPKTVEKRRQVAYAETERILGMFRSPEIGVQIGLVREPIPTTSFQIFRQESRSLVAVSPFRLGDQPNTRIGVGLITGAPEALTLHEKIAEELWSEAEKGEQAAKSLEEIMSAFGVG</sequence>
<dbReference type="InterPro" id="IPR010982">
    <property type="entry name" value="Lambda_DNA-bd_dom_sf"/>
</dbReference>
<dbReference type="Proteomes" id="UP000236959">
    <property type="component" value="Unassembled WGS sequence"/>
</dbReference>
<comment type="caution">
    <text evidence="2">The sequence shown here is derived from an EMBL/GenBank/DDBJ whole genome shotgun (WGS) entry which is preliminary data.</text>
</comment>
<evidence type="ECO:0000313" key="2">
    <source>
        <dbReference type="EMBL" id="POF32701.1"/>
    </source>
</evidence>
<dbReference type="PROSITE" id="PS50943">
    <property type="entry name" value="HTH_CROC1"/>
    <property type="match status" value="1"/>
</dbReference>
<dbReference type="AlphaFoldDB" id="A0A2S3UYA0"/>
<gene>
    <name evidence="2" type="ORF">CLV41_102104</name>
</gene>
<dbReference type="SUPFAM" id="SSF47413">
    <property type="entry name" value="lambda repressor-like DNA-binding domains"/>
    <property type="match status" value="1"/>
</dbReference>